<gene>
    <name evidence="1" type="ORF">BJ970_001286</name>
</gene>
<evidence type="ECO:0008006" key="3">
    <source>
        <dbReference type="Google" id="ProtNLM"/>
    </source>
</evidence>
<dbReference type="EMBL" id="JACHIW010000001">
    <property type="protein sequence ID" value="MBB5153752.1"/>
    <property type="molecule type" value="Genomic_DNA"/>
</dbReference>
<evidence type="ECO:0000313" key="1">
    <source>
        <dbReference type="EMBL" id="MBB5153752.1"/>
    </source>
</evidence>
<dbReference type="Pfam" id="PF03995">
    <property type="entry name" value="Inhibitor_I36"/>
    <property type="match status" value="1"/>
</dbReference>
<sequence>MFKYASSTALNQVVTRPPGWRQATRDGVWRMLLAAVLTFATILVGAGVAHADPPGTPCPAGSFCSWPAANFAGKVHALGVQATAMEQCVRLQQGIDAQSFVNNTGHPVTVYQDPNCDTEAEFATYPTGSQAPQATFVARAIKIWSH</sequence>
<dbReference type="Proteomes" id="UP000584374">
    <property type="component" value="Unassembled WGS sequence"/>
</dbReference>
<proteinExistence type="predicted"/>
<dbReference type="AlphaFoldDB" id="A0A840PTY0"/>
<evidence type="ECO:0000313" key="2">
    <source>
        <dbReference type="Proteomes" id="UP000584374"/>
    </source>
</evidence>
<reference evidence="1 2" key="1">
    <citation type="submission" date="2020-08" db="EMBL/GenBank/DDBJ databases">
        <title>Sequencing the genomes of 1000 actinobacteria strains.</title>
        <authorList>
            <person name="Klenk H.-P."/>
        </authorList>
    </citation>
    <scope>NUCLEOTIDE SEQUENCE [LARGE SCALE GENOMIC DNA]</scope>
    <source>
        <strain evidence="1 2">DSM 45584</strain>
    </source>
</reference>
<organism evidence="1 2">
    <name type="scientific">Saccharopolyspora phatthalungensis</name>
    <dbReference type="NCBI Taxonomy" id="664693"/>
    <lineage>
        <taxon>Bacteria</taxon>
        <taxon>Bacillati</taxon>
        <taxon>Actinomycetota</taxon>
        <taxon>Actinomycetes</taxon>
        <taxon>Pseudonocardiales</taxon>
        <taxon>Pseudonocardiaceae</taxon>
        <taxon>Saccharopolyspora</taxon>
    </lineage>
</organism>
<comment type="caution">
    <text evidence="1">The sequence shown here is derived from an EMBL/GenBank/DDBJ whole genome shotgun (WGS) entry which is preliminary data.</text>
</comment>
<keyword evidence="2" id="KW-1185">Reference proteome</keyword>
<accession>A0A840PTY0</accession>
<name>A0A840PTY0_9PSEU</name>
<dbReference type="RefSeq" id="WP_184724972.1">
    <property type="nucleotide sequence ID" value="NZ_JACHIW010000001.1"/>
</dbReference>
<protein>
    <recommendedName>
        <fullName evidence="3">Peptidase inhibitor family I36</fullName>
    </recommendedName>
</protein>